<dbReference type="InterPro" id="IPR033248">
    <property type="entry name" value="Transketolase_C"/>
</dbReference>
<evidence type="ECO:0000313" key="2">
    <source>
        <dbReference type="EMBL" id="MFD0705570.1"/>
    </source>
</evidence>
<dbReference type="PANTHER" id="PTHR43825">
    <property type="entry name" value="PYRUVATE DEHYDROGENASE E1 COMPONENT"/>
    <property type="match status" value="1"/>
</dbReference>
<protein>
    <submittedName>
        <fullName evidence="2">Transketolase family protein</fullName>
    </submittedName>
</protein>
<dbReference type="InterPro" id="IPR051157">
    <property type="entry name" value="PDH/Transketolase"/>
</dbReference>
<dbReference type="SUPFAM" id="SSF52922">
    <property type="entry name" value="TK C-terminal domain-like"/>
    <property type="match status" value="1"/>
</dbReference>
<organism evidence="2 3">
    <name type="scientific">Alloscardovia venturai</name>
    <dbReference type="NCBI Taxonomy" id="1769421"/>
    <lineage>
        <taxon>Bacteria</taxon>
        <taxon>Bacillati</taxon>
        <taxon>Actinomycetota</taxon>
        <taxon>Actinomycetes</taxon>
        <taxon>Bifidobacteriales</taxon>
        <taxon>Bifidobacteriaceae</taxon>
        <taxon>Alloscardovia</taxon>
    </lineage>
</organism>
<dbReference type="InterPro" id="IPR005475">
    <property type="entry name" value="Transketolase-like_Pyr-bd"/>
</dbReference>
<dbReference type="InterPro" id="IPR009014">
    <property type="entry name" value="Transketo_C/PFOR_II"/>
</dbReference>
<reference evidence="3" key="1">
    <citation type="journal article" date="2019" name="Int. J. Syst. Evol. Microbiol.">
        <title>The Global Catalogue of Microorganisms (GCM) 10K type strain sequencing project: providing services to taxonomists for standard genome sequencing and annotation.</title>
        <authorList>
            <consortium name="The Broad Institute Genomics Platform"/>
            <consortium name="The Broad Institute Genome Sequencing Center for Infectious Disease"/>
            <person name="Wu L."/>
            <person name="Ma J."/>
        </authorList>
    </citation>
    <scope>NUCLEOTIDE SEQUENCE [LARGE SCALE GENOMIC DNA]</scope>
    <source>
        <strain evidence="3">CCM 8604</strain>
    </source>
</reference>
<dbReference type="CDD" id="cd07033">
    <property type="entry name" value="TPP_PYR_DXS_TK_like"/>
    <property type="match status" value="1"/>
</dbReference>
<accession>A0ABW2Y5N8</accession>
<dbReference type="Pfam" id="PF02779">
    <property type="entry name" value="Transket_pyr"/>
    <property type="match status" value="1"/>
</dbReference>
<gene>
    <name evidence="2" type="ORF">ACFQY8_07425</name>
</gene>
<dbReference type="InterPro" id="IPR029061">
    <property type="entry name" value="THDP-binding"/>
</dbReference>
<dbReference type="SUPFAM" id="SSF52518">
    <property type="entry name" value="Thiamin diphosphate-binding fold (THDP-binding)"/>
    <property type="match status" value="1"/>
</dbReference>
<evidence type="ECO:0000259" key="1">
    <source>
        <dbReference type="SMART" id="SM00861"/>
    </source>
</evidence>
<dbReference type="SMART" id="SM00861">
    <property type="entry name" value="Transket_pyr"/>
    <property type="match status" value="1"/>
</dbReference>
<evidence type="ECO:0000313" key="3">
    <source>
        <dbReference type="Proteomes" id="UP001597036"/>
    </source>
</evidence>
<dbReference type="PANTHER" id="PTHR43825:SF1">
    <property type="entry name" value="TRANSKETOLASE-LIKE PYRIMIDINE-BINDING DOMAIN-CONTAINING PROTEIN"/>
    <property type="match status" value="1"/>
</dbReference>
<name>A0ABW2Y5N8_9BIFI</name>
<dbReference type="Proteomes" id="UP001597036">
    <property type="component" value="Unassembled WGS sequence"/>
</dbReference>
<dbReference type="Gene3D" id="3.40.50.920">
    <property type="match status" value="1"/>
</dbReference>
<keyword evidence="3" id="KW-1185">Reference proteome</keyword>
<dbReference type="EMBL" id="JBHTHQ010000023">
    <property type="protein sequence ID" value="MFD0705570.1"/>
    <property type="molecule type" value="Genomic_DNA"/>
</dbReference>
<comment type="caution">
    <text evidence="2">The sequence shown here is derived from an EMBL/GenBank/DDBJ whole genome shotgun (WGS) entry which is preliminary data.</text>
</comment>
<proteinExistence type="predicted"/>
<sequence>MTCYFAEKYLERFFNAGIGEANMVGVGAGLATTGKTVFVNSFAMFSTGRAYDQVRNSVCYPHLNVKIVGTHAGLSVGEDGATHQCIEDISLMRTIPGMTVIVPCDVYEAAAATRAISDHEGPCYLRLGRSPVPDVTRDIKDYSFKIGKAVIMNDGTDCTIIATGLMVAKALEAAHHLAETQGLNIRVLDVHTIKPLDKEAIFTAARETGAIITAEEHNIIGGLGSAISEVISENMPSIPVLKVGVNDVFGHSGSTEECLEHYGLTAGYIEELVAKAVMLKNK</sequence>
<dbReference type="Pfam" id="PF02780">
    <property type="entry name" value="Transketolase_C"/>
    <property type="match status" value="1"/>
</dbReference>
<feature type="domain" description="Transketolase-like pyrimidine-binding" evidence="1">
    <location>
        <begin position="1"/>
        <end position="134"/>
    </location>
</feature>
<dbReference type="Gene3D" id="3.40.50.970">
    <property type="match status" value="1"/>
</dbReference>